<feature type="domain" description="DNA primase/polymerase bifunctional N-terminal" evidence="1">
    <location>
        <begin position="26"/>
        <end position="195"/>
    </location>
</feature>
<gene>
    <name evidence="2" type="ORF">RM590_05275</name>
</gene>
<reference evidence="3" key="1">
    <citation type="submission" date="2023-07" db="EMBL/GenBank/DDBJ databases">
        <title>30 novel species of actinomycetes from the DSMZ collection.</title>
        <authorList>
            <person name="Nouioui I."/>
        </authorList>
    </citation>
    <scope>NUCLEOTIDE SEQUENCE [LARGE SCALE GENOMIC DNA]</scope>
    <source>
        <strain evidence="3">DSM 44938</strain>
    </source>
</reference>
<keyword evidence="3" id="KW-1185">Reference proteome</keyword>
<dbReference type="RefSeq" id="WP_311703173.1">
    <property type="nucleotide sequence ID" value="NZ_JAVREL010000002.1"/>
</dbReference>
<dbReference type="InterPro" id="IPR015330">
    <property type="entry name" value="DNA_primase/pol_bifunc_N"/>
</dbReference>
<dbReference type="EMBL" id="JAVREL010000002">
    <property type="protein sequence ID" value="MDT0342042.1"/>
    <property type="molecule type" value="Genomic_DNA"/>
</dbReference>
<proteinExistence type="predicted"/>
<comment type="caution">
    <text evidence="2">The sequence shown here is derived from an EMBL/GenBank/DDBJ whole genome shotgun (WGS) entry which is preliminary data.</text>
</comment>
<evidence type="ECO:0000313" key="2">
    <source>
        <dbReference type="EMBL" id="MDT0342042.1"/>
    </source>
</evidence>
<dbReference type="SMART" id="SM00943">
    <property type="entry name" value="Prim-Pol"/>
    <property type="match status" value="1"/>
</dbReference>
<dbReference type="Proteomes" id="UP001183246">
    <property type="component" value="Unassembled WGS sequence"/>
</dbReference>
<dbReference type="Pfam" id="PF09250">
    <property type="entry name" value="Prim-Pol"/>
    <property type="match status" value="1"/>
</dbReference>
<name>A0ABU2MKS4_9ACTN</name>
<evidence type="ECO:0000259" key="1">
    <source>
        <dbReference type="SMART" id="SM00943"/>
    </source>
</evidence>
<protein>
    <submittedName>
        <fullName evidence="2">Bifunctional DNA primase/polymerase</fullName>
    </submittedName>
</protein>
<evidence type="ECO:0000313" key="3">
    <source>
        <dbReference type="Proteomes" id="UP001183246"/>
    </source>
</evidence>
<organism evidence="2 3">
    <name type="scientific">Streptomyces litchfieldiae</name>
    <dbReference type="NCBI Taxonomy" id="3075543"/>
    <lineage>
        <taxon>Bacteria</taxon>
        <taxon>Bacillati</taxon>
        <taxon>Actinomycetota</taxon>
        <taxon>Actinomycetes</taxon>
        <taxon>Kitasatosporales</taxon>
        <taxon>Streptomycetaceae</taxon>
        <taxon>Streptomyces</taxon>
    </lineage>
</organism>
<sequence>MREILGERRKNGNGNGHQGSALRGAALVYARQWGWPVVPGAEARPDGGCCCPRADCVVPGAHPLDPDVLAATTDGPMVHWWWTARPRAAIILATGGRAPCAMSLPAVAGARALAELDRRGVRPGPVVAGPTRWMLLVEPYELPELGELLAALDRVPSSLRFHGTGGYIPLPPSRTGPGRVGWAREPEPRDGEVALPRAGDLLDVLADAGLSAPDPGGWLMH</sequence>
<accession>A0ABU2MKS4</accession>